<comment type="caution">
    <text evidence="2">The sequence shown here is derived from an EMBL/GenBank/DDBJ whole genome shotgun (WGS) entry which is preliminary data.</text>
</comment>
<organism evidence="2">
    <name type="scientific">Cladocopium goreaui</name>
    <dbReference type="NCBI Taxonomy" id="2562237"/>
    <lineage>
        <taxon>Eukaryota</taxon>
        <taxon>Sar</taxon>
        <taxon>Alveolata</taxon>
        <taxon>Dinophyceae</taxon>
        <taxon>Suessiales</taxon>
        <taxon>Symbiodiniaceae</taxon>
        <taxon>Cladocopium</taxon>
    </lineage>
</organism>
<dbReference type="AlphaFoldDB" id="A0A9P1M1D2"/>
<accession>A0A9P1M1D2</accession>
<sequence length="54" mass="6170">MPVTADAAFGRAPSPSFPRTVTRFQKAVGWHRSCTPPPRCRSSWRKFEGRQIRP</sequence>
<keyword evidence="4" id="KW-1185">Reference proteome</keyword>
<evidence type="ECO:0000256" key="1">
    <source>
        <dbReference type="SAM" id="MobiDB-lite"/>
    </source>
</evidence>
<dbReference type="Proteomes" id="UP001152797">
    <property type="component" value="Unassembled WGS sequence"/>
</dbReference>
<evidence type="ECO:0000313" key="4">
    <source>
        <dbReference type="Proteomes" id="UP001152797"/>
    </source>
</evidence>
<dbReference type="EMBL" id="CAMXCT010006712">
    <property type="protein sequence ID" value="CAI4018771.1"/>
    <property type="molecule type" value="Genomic_DNA"/>
</dbReference>
<dbReference type="EMBL" id="CAMXCT020006712">
    <property type="protein sequence ID" value="CAL1172146.1"/>
    <property type="molecule type" value="Genomic_DNA"/>
</dbReference>
<reference evidence="2" key="1">
    <citation type="submission" date="2022-10" db="EMBL/GenBank/DDBJ databases">
        <authorList>
            <person name="Chen Y."/>
            <person name="Dougan E. K."/>
            <person name="Chan C."/>
            <person name="Rhodes N."/>
            <person name="Thang M."/>
        </authorList>
    </citation>
    <scope>NUCLEOTIDE SEQUENCE</scope>
</reference>
<evidence type="ECO:0000313" key="2">
    <source>
        <dbReference type="EMBL" id="CAI4018771.1"/>
    </source>
</evidence>
<evidence type="ECO:0000313" key="3">
    <source>
        <dbReference type="EMBL" id="CAL1172146.1"/>
    </source>
</evidence>
<reference evidence="3" key="2">
    <citation type="submission" date="2024-04" db="EMBL/GenBank/DDBJ databases">
        <authorList>
            <person name="Chen Y."/>
            <person name="Shah S."/>
            <person name="Dougan E. K."/>
            <person name="Thang M."/>
            <person name="Chan C."/>
        </authorList>
    </citation>
    <scope>NUCLEOTIDE SEQUENCE [LARGE SCALE GENOMIC DNA]</scope>
</reference>
<protein>
    <submittedName>
        <fullName evidence="2">Uncharacterized protein</fullName>
    </submittedName>
</protein>
<proteinExistence type="predicted"/>
<gene>
    <name evidence="2" type="ORF">C1SCF055_LOCUS43312</name>
</gene>
<dbReference type="EMBL" id="CAMXCT030006712">
    <property type="protein sequence ID" value="CAL4806083.1"/>
    <property type="molecule type" value="Genomic_DNA"/>
</dbReference>
<feature type="region of interest" description="Disordered" evidence="1">
    <location>
        <begin position="35"/>
        <end position="54"/>
    </location>
</feature>
<name>A0A9P1M1D2_9DINO</name>
<feature type="compositionally biased region" description="Basic and acidic residues" evidence="1">
    <location>
        <begin position="45"/>
        <end position="54"/>
    </location>
</feature>